<gene>
    <name evidence="1" type="ORF">CKAH01_00627</name>
</gene>
<reference evidence="1" key="1">
    <citation type="submission" date="2023-02" db="EMBL/GenBank/DDBJ databases">
        <title>Colletotrichum kahawae CIFC_Que2 genome sequencing and assembly.</title>
        <authorList>
            <person name="Baroncelli R."/>
        </authorList>
    </citation>
    <scope>NUCLEOTIDE SEQUENCE</scope>
    <source>
        <strain evidence="1">CIFC_Que2</strain>
    </source>
</reference>
<dbReference type="EMBL" id="VYYT01000112">
    <property type="protein sequence ID" value="KAK2769020.1"/>
    <property type="molecule type" value="Genomic_DNA"/>
</dbReference>
<dbReference type="AlphaFoldDB" id="A0AAD9YJZ2"/>
<accession>A0AAD9YJZ2</accession>
<name>A0AAD9YJZ2_COLKA</name>
<organism evidence="1 2">
    <name type="scientific">Colletotrichum kahawae</name>
    <name type="common">Coffee berry disease fungus</name>
    <dbReference type="NCBI Taxonomy" id="34407"/>
    <lineage>
        <taxon>Eukaryota</taxon>
        <taxon>Fungi</taxon>
        <taxon>Dikarya</taxon>
        <taxon>Ascomycota</taxon>
        <taxon>Pezizomycotina</taxon>
        <taxon>Sordariomycetes</taxon>
        <taxon>Hypocreomycetidae</taxon>
        <taxon>Glomerellales</taxon>
        <taxon>Glomerellaceae</taxon>
        <taxon>Colletotrichum</taxon>
        <taxon>Colletotrichum gloeosporioides species complex</taxon>
    </lineage>
</organism>
<evidence type="ECO:0000313" key="2">
    <source>
        <dbReference type="Proteomes" id="UP001281614"/>
    </source>
</evidence>
<sequence>MRQTLTFRNPRPRRNHSALGLTSRGGLLLICPCPRPLPTIPYLRKVG</sequence>
<comment type="caution">
    <text evidence="1">The sequence shown here is derived from an EMBL/GenBank/DDBJ whole genome shotgun (WGS) entry which is preliminary data.</text>
</comment>
<protein>
    <submittedName>
        <fullName evidence="1">Uncharacterized protein</fullName>
    </submittedName>
</protein>
<evidence type="ECO:0000313" key="1">
    <source>
        <dbReference type="EMBL" id="KAK2769020.1"/>
    </source>
</evidence>
<keyword evidence="2" id="KW-1185">Reference proteome</keyword>
<dbReference type="Proteomes" id="UP001281614">
    <property type="component" value="Unassembled WGS sequence"/>
</dbReference>
<proteinExistence type="predicted"/>